<name>A0A4C1WRD5_EUMVA</name>
<dbReference type="Proteomes" id="UP000299102">
    <property type="component" value="Unassembled WGS sequence"/>
</dbReference>
<dbReference type="InterPro" id="IPR012337">
    <property type="entry name" value="RNaseH-like_sf"/>
</dbReference>
<dbReference type="STRING" id="151549.A0A4C1WRD5"/>
<dbReference type="PANTHER" id="PTHR47266">
    <property type="entry name" value="ENDONUCLEASE-RELATED"/>
    <property type="match status" value="1"/>
</dbReference>
<sequence>MTSQKYFWPSMNADIAKWTKSSIHFRKNKMQRHTSKAVSNFPPSDRFQYVHIDIVGSLPTTDQRHRYVITMIDRQSKWPEAIPTNNVTENVAHIVYQHWIAKRHTHSQTQTDIT</sequence>
<gene>
    <name evidence="1" type="ORF">EVAR_48162_1</name>
</gene>
<keyword evidence="2" id="KW-1185">Reference proteome</keyword>
<proteinExistence type="predicted"/>
<dbReference type="InterPro" id="IPR036397">
    <property type="entry name" value="RNaseH_sf"/>
</dbReference>
<dbReference type="InterPro" id="IPR052160">
    <property type="entry name" value="Gypsy_RT_Integrase-like"/>
</dbReference>
<dbReference type="GO" id="GO:0003676">
    <property type="term" value="F:nucleic acid binding"/>
    <property type="evidence" value="ECO:0007669"/>
    <property type="project" value="InterPro"/>
</dbReference>
<dbReference type="SUPFAM" id="SSF53098">
    <property type="entry name" value="Ribonuclease H-like"/>
    <property type="match status" value="1"/>
</dbReference>
<reference evidence="1 2" key="1">
    <citation type="journal article" date="2019" name="Commun. Biol.">
        <title>The bagworm genome reveals a unique fibroin gene that provides high tensile strength.</title>
        <authorList>
            <person name="Kono N."/>
            <person name="Nakamura H."/>
            <person name="Ohtoshi R."/>
            <person name="Tomita M."/>
            <person name="Numata K."/>
            <person name="Arakawa K."/>
        </authorList>
    </citation>
    <scope>NUCLEOTIDE SEQUENCE [LARGE SCALE GENOMIC DNA]</scope>
</reference>
<organism evidence="1 2">
    <name type="scientific">Eumeta variegata</name>
    <name type="common">Bagworm moth</name>
    <name type="synonym">Eumeta japonica</name>
    <dbReference type="NCBI Taxonomy" id="151549"/>
    <lineage>
        <taxon>Eukaryota</taxon>
        <taxon>Metazoa</taxon>
        <taxon>Ecdysozoa</taxon>
        <taxon>Arthropoda</taxon>
        <taxon>Hexapoda</taxon>
        <taxon>Insecta</taxon>
        <taxon>Pterygota</taxon>
        <taxon>Neoptera</taxon>
        <taxon>Endopterygota</taxon>
        <taxon>Lepidoptera</taxon>
        <taxon>Glossata</taxon>
        <taxon>Ditrysia</taxon>
        <taxon>Tineoidea</taxon>
        <taxon>Psychidae</taxon>
        <taxon>Oiketicinae</taxon>
        <taxon>Eumeta</taxon>
    </lineage>
</organism>
<dbReference type="OrthoDB" id="775972at2759"/>
<dbReference type="Gene3D" id="3.30.420.10">
    <property type="entry name" value="Ribonuclease H-like superfamily/Ribonuclease H"/>
    <property type="match status" value="1"/>
</dbReference>
<evidence type="ECO:0000313" key="2">
    <source>
        <dbReference type="Proteomes" id="UP000299102"/>
    </source>
</evidence>
<dbReference type="EMBL" id="BGZK01000624">
    <property type="protein sequence ID" value="GBP53410.1"/>
    <property type="molecule type" value="Genomic_DNA"/>
</dbReference>
<dbReference type="AlphaFoldDB" id="A0A4C1WRD5"/>
<protein>
    <recommendedName>
        <fullName evidence="3">Integrase catalytic domain-containing protein</fullName>
    </recommendedName>
</protein>
<comment type="caution">
    <text evidence="1">The sequence shown here is derived from an EMBL/GenBank/DDBJ whole genome shotgun (WGS) entry which is preliminary data.</text>
</comment>
<accession>A0A4C1WRD5</accession>
<evidence type="ECO:0000313" key="1">
    <source>
        <dbReference type="EMBL" id="GBP53410.1"/>
    </source>
</evidence>
<evidence type="ECO:0008006" key="3">
    <source>
        <dbReference type="Google" id="ProtNLM"/>
    </source>
</evidence>